<dbReference type="RefSeq" id="WP_170820077.1">
    <property type="nucleotide sequence ID" value="NZ_JAAOXG010000003.1"/>
</dbReference>
<sequence>MAYERIQAPKGSLYHYTQKDRIDTILQDGRIRRFGDRECWFCTSLADTLRLMEMTIMKEGHPYVDARGFLQRYPAFVPEDYVILKLEQRYQNGEWVRWNQEMPPGCPPETLAEAAEFSLLKKGFRGDLKFRQNPQVLEVAPLLEEQAPGMDMTMKL</sequence>
<accession>A0ABX1VL14</accession>
<reference evidence="1 2" key="1">
    <citation type="submission" date="2020-03" db="EMBL/GenBank/DDBJ databases">
        <title>Genome Sequence of industrial isolate, B5A.</title>
        <authorList>
            <person name="Sharma S."/>
            <person name="Patil P.B."/>
            <person name="Korpole S."/>
        </authorList>
    </citation>
    <scope>NUCLEOTIDE SEQUENCE [LARGE SCALE GENOMIC DNA]</scope>
    <source>
        <strain evidence="1 2">PI-S10-B5A</strain>
    </source>
</reference>
<dbReference type="Proteomes" id="UP000539052">
    <property type="component" value="Unassembled WGS sequence"/>
</dbReference>
<gene>
    <name evidence="1" type="ORF">G9470_02785</name>
</gene>
<keyword evidence="2" id="KW-1185">Reference proteome</keyword>
<dbReference type="EMBL" id="JAAOXG010000003">
    <property type="protein sequence ID" value="NNJ28728.1"/>
    <property type="molecule type" value="Genomic_DNA"/>
</dbReference>
<name>A0ABX1VL14_9FIRM</name>
<proteinExistence type="predicted"/>
<comment type="caution">
    <text evidence="1">The sequence shown here is derived from an EMBL/GenBank/DDBJ whole genome shotgun (WGS) entry which is preliminary data.</text>
</comment>
<evidence type="ECO:0000313" key="1">
    <source>
        <dbReference type="EMBL" id="NNJ28728.1"/>
    </source>
</evidence>
<organism evidence="1 2">
    <name type="scientific">Lacrimispora defluvii</name>
    <dbReference type="NCBI Taxonomy" id="2719233"/>
    <lineage>
        <taxon>Bacteria</taxon>
        <taxon>Bacillati</taxon>
        <taxon>Bacillota</taxon>
        <taxon>Clostridia</taxon>
        <taxon>Lachnospirales</taxon>
        <taxon>Lachnospiraceae</taxon>
        <taxon>Lacrimispora</taxon>
    </lineage>
</organism>
<protein>
    <submittedName>
        <fullName evidence="1">Uncharacterized protein</fullName>
    </submittedName>
</protein>
<evidence type="ECO:0000313" key="2">
    <source>
        <dbReference type="Proteomes" id="UP000539052"/>
    </source>
</evidence>